<sequence length="75" mass="8428">MRVFEKYFSRPFTTLLNWVTAGLLGTLGFLRKIFKIFFTIPEVIGKSTKQAARPGTCYTAKLTKKLQASIIKGSP</sequence>
<evidence type="ECO:0000313" key="3">
    <source>
        <dbReference type="Proteomes" id="UP001206572"/>
    </source>
</evidence>
<organism evidence="2 3">
    <name type="scientific">Massilia agri</name>
    <dbReference type="NCBI Taxonomy" id="1886785"/>
    <lineage>
        <taxon>Bacteria</taxon>
        <taxon>Pseudomonadati</taxon>
        <taxon>Pseudomonadota</taxon>
        <taxon>Betaproteobacteria</taxon>
        <taxon>Burkholderiales</taxon>
        <taxon>Oxalobacteraceae</taxon>
        <taxon>Telluria group</taxon>
        <taxon>Massilia</taxon>
    </lineage>
</organism>
<accession>A0ABT2AT55</accession>
<keyword evidence="1" id="KW-0472">Membrane</keyword>
<protein>
    <submittedName>
        <fullName evidence="2">Uncharacterized protein</fullName>
    </submittedName>
</protein>
<evidence type="ECO:0000313" key="2">
    <source>
        <dbReference type="EMBL" id="MCS0599423.1"/>
    </source>
</evidence>
<gene>
    <name evidence="2" type="ORF">NX780_24040</name>
</gene>
<comment type="caution">
    <text evidence="2">The sequence shown here is derived from an EMBL/GenBank/DDBJ whole genome shotgun (WGS) entry which is preliminary data.</text>
</comment>
<dbReference type="EMBL" id="JANUHA010000029">
    <property type="protein sequence ID" value="MCS0599423.1"/>
    <property type="molecule type" value="Genomic_DNA"/>
</dbReference>
<dbReference type="Proteomes" id="UP001206572">
    <property type="component" value="Unassembled WGS sequence"/>
</dbReference>
<reference evidence="2 3" key="1">
    <citation type="submission" date="2022-08" db="EMBL/GenBank/DDBJ databases">
        <title>Reclassification of Massilia species as members of the genera Telluria, Duganella, Pseudoduganella, Mokoshia gen. nov. and Zemynaea gen. nov. using orthogonal and non-orthogonal genome-based approaches.</title>
        <authorList>
            <person name="Bowman J.P."/>
        </authorList>
    </citation>
    <scope>NUCLEOTIDE SEQUENCE [LARGE SCALE GENOMIC DNA]</scope>
    <source>
        <strain evidence="2 3">JCM 31661</strain>
    </source>
</reference>
<keyword evidence="1" id="KW-0812">Transmembrane</keyword>
<dbReference type="RefSeq" id="WP_258830420.1">
    <property type="nucleotide sequence ID" value="NZ_JANUHA010000029.1"/>
</dbReference>
<evidence type="ECO:0000256" key="1">
    <source>
        <dbReference type="SAM" id="Phobius"/>
    </source>
</evidence>
<proteinExistence type="predicted"/>
<feature type="transmembrane region" description="Helical" evidence="1">
    <location>
        <begin position="12"/>
        <end position="30"/>
    </location>
</feature>
<keyword evidence="1" id="KW-1133">Transmembrane helix</keyword>
<name>A0ABT2AT55_9BURK</name>
<keyword evidence="3" id="KW-1185">Reference proteome</keyword>